<evidence type="ECO:0000259" key="2">
    <source>
        <dbReference type="Pfam" id="PF08241"/>
    </source>
</evidence>
<dbReference type="Gene3D" id="3.40.50.150">
    <property type="entry name" value="Vaccinia Virus protein VP39"/>
    <property type="match status" value="1"/>
</dbReference>
<evidence type="ECO:0000256" key="1">
    <source>
        <dbReference type="SAM" id="Phobius"/>
    </source>
</evidence>
<proteinExistence type="predicted"/>
<dbReference type="InterPro" id="IPR029063">
    <property type="entry name" value="SAM-dependent_MTases_sf"/>
</dbReference>
<dbReference type="SUPFAM" id="SSF53335">
    <property type="entry name" value="S-adenosyl-L-methionine-dependent methyltransferases"/>
    <property type="match status" value="1"/>
</dbReference>
<dbReference type="OrthoDB" id="1076011at2759"/>
<dbReference type="InterPro" id="IPR057192">
    <property type="entry name" value="DUF7870"/>
</dbReference>
<feature type="domain" description="Methyltransferase type 11" evidence="2">
    <location>
        <begin position="150"/>
        <end position="190"/>
    </location>
</feature>
<dbReference type="Pfam" id="PF08241">
    <property type="entry name" value="Methyltransf_11"/>
    <property type="match status" value="1"/>
</dbReference>
<dbReference type="GO" id="GO:0008757">
    <property type="term" value="F:S-adenosylmethionine-dependent methyltransferase activity"/>
    <property type="evidence" value="ECO:0007669"/>
    <property type="project" value="InterPro"/>
</dbReference>
<dbReference type="Pfam" id="PF25276">
    <property type="entry name" value="DUF7870"/>
    <property type="match status" value="1"/>
</dbReference>
<organism evidence="4 5">
    <name type="scientific">Phtheirospermum japonicum</name>
    <dbReference type="NCBI Taxonomy" id="374723"/>
    <lineage>
        <taxon>Eukaryota</taxon>
        <taxon>Viridiplantae</taxon>
        <taxon>Streptophyta</taxon>
        <taxon>Embryophyta</taxon>
        <taxon>Tracheophyta</taxon>
        <taxon>Spermatophyta</taxon>
        <taxon>Magnoliopsida</taxon>
        <taxon>eudicotyledons</taxon>
        <taxon>Gunneridae</taxon>
        <taxon>Pentapetalae</taxon>
        <taxon>asterids</taxon>
        <taxon>lamiids</taxon>
        <taxon>Lamiales</taxon>
        <taxon>Orobanchaceae</taxon>
        <taxon>Orobanchaceae incertae sedis</taxon>
        <taxon>Phtheirospermum</taxon>
    </lineage>
</organism>
<comment type="caution">
    <text evidence="4">The sequence shown here is derived from an EMBL/GenBank/DDBJ whole genome shotgun (WGS) entry which is preliminary data.</text>
</comment>
<keyword evidence="1" id="KW-0472">Membrane</keyword>
<keyword evidence="1" id="KW-1133">Transmembrane helix</keyword>
<keyword evidence="1" id="KW-0812">Transmembrane</keyword>
<protein>
    <recommendedName>
        <fullName evidence="6">Methyltransferase type 11 domain-containing protein</fullName>
    </recommendedName>
</protein>
<dbReference type="Proteomes" id="UP000653305">
    <property type="component" value="Unassembled WGS sequence"/>
</dbReference>
<gene>
    <name evidence="4" type="ORF">PHJA_002551100</name>
</gene>
<reference evidence="4" key="1">
    <citation type="submission" date="2020-07" db="EMBL/GenBank/DDBJ databases">
        <title>Ethylene signaling mediates host invasion by parasitic plants.</title>
        <authorList>
            <person name="Yoshida S."/>
        </authorList>
    </citation>
    <scope>NUCLEOTIDE SEQUENCE</scope>
    <source>
        <strain evidence="4">Okayama</strain>
    </source>
</reference>
<keyword evidence="5" id="KW-1185">Reference proteome</keyword>
<evidence type="ECO:0008006" key="6">
    <source>
        <dbReference type="Google" id="ProtNLM"/>
    </source>
</evidence>
<sequence length="445" mass="50062">MDLKFFKWRVIRGPLMKRVVLRAFMLVLAIIVVSLMQMAREIRVIEPIPSNVADKCPLNLDSNLNLSKPVSGFALPLFGPSPIMRKESENLTKIVFKELMEKNLLQSSARALCVGQKSALAVLALRHLGFFDAHGVDRHPFFSLFKRRFVYELDFEDNHFDFVYSEGLDRLSVPALLVLEIERVLRPGGTGAILVGARKFYPAGPASYLKSSDVVHSCAVGSFTLVIFKKRIQGFASFEHFQLPENCPAVANNDPFMKYIEPIPDKAAGRPGPELSYLPNFMNISSRSKLVYINVGVGEYAKKNVAKMSRTYCADHHASFEVFIIDHKTSVLSSYVTDPGINFVYHPALTGETTPPEISSDEFLSAPMDEEGFDFVRWFKETVSDGDFVVLMMKAKPMELKILVELFETGAICHVDELFLHCSDCTNLFKSLRKSGVYVHQWLGI</sequence>
<evidence type="ECO:0000313" key="5">
    <source>
        <dbReference type="Proteomes" id="UP000653305"/>
    </source>
</evidence>
<feature type="transmembrane region" description="Helical" evidence="1">
    <location>
        <begin position="20"/>
        <end position="39"/>
    </location>
</feature>
<dbReference type="PANTHER" id="PTHR47291">
    <property type="entry name" value="PEPTIDE UPSTREAM PROTEIN"/>
    <property type="match status" value="1"/>
</dbReference>
<evidence type="ECO:0000259" key="3">
    <source>
        <dbReference type="Pfam" id="PF25276"/>
    </source>
</evidence>
<name>A0A830DCJ8_9LAMI</name>
<dbReference type="InterPro" id="IPR013216">
    <property type="entry name" value="Methyltransf_11"/>
</dbReference>
<dbReference type="EMBL" id="BMAC01000903">
    <property type="protein sequence ID" value="GFQ04072.1"/>
    <property type="molecule type" value="Genomic_DNA"/>
</dbReference>
<dbReference type="AlphaFoldDB" id="A0A830DCJ8"/>
<feature type="domain" description="DUF7870" evidence="3">
    <location>
        <begin position="371"/>
        <end position="442"/>
    </location>
</feature>
<dbReference type="PANTHER" id="PTHR47291:SF1">
    <property type="entry name" value="PEPTIDE UPSTREAM PROTEIN"/>
    <property type="match status" value="1"/>
</dbReference>
<accession>A0A830DCJ8</accession>
<evidence type="ECO:0000313" key="4">
    <source>
        <dbReference type="EMBL" id="GFQ04072.1"/>
    </source>
</evidence>
<dbReference type="GO" id="GO:0009820">
    <property type="term" value="P:alkaloid metabolic process"/>
    <property type="evidence" value="ECO:0007669"/>
    <property type="project" value="UniProtKB-KW"/>
</dbReference>